<dbReference type="EMBL" id="CP157484">
    <property type="protein sequence ID" value="XBO41618.1"/>
    <property type="molecule type" value="Genomic_DNA"/>
</dbReference>
<evidence type="ECO:0000313" key="3">
    <source>
        <dbReference type="EMBL" id="XBO41618.1"/>
    </source>
</evidence>
<keyword evidence="1" id="KW-0812">Transmembrane</keyword>
<reference evidence="3" key="1">
    <citation type="submission" date="2024-05" db="EMBL/GenBank/DDBJ databases">
        <authorList>
            <person name="Kim S."/>
            <person name="Heo J."/>
            <person name="Choi H."/>
            <person name="Choi Y."/>
            <person name="Kwon S.-W."/>
            <person name="Kim Y."/>
        </authorList>
    </citation>
    <scope>NUCLEOTIDE SEQUENCE</scope>
    <source>
        <strain evidence="3">KACC 23698</strain>
    </source>
</reference>
<feature type="domain" description="N-acetylmuramidase" evidence="2">
    <location>
        <begin position="26"/>
        <end position="193"/>
    </location>
</feature>
<gene>
    <name evidence="3" type="ORF">ABEG18_12930</name>
</gene>
<dbReference type="InterPro" id="IPR036365">
    <property type="entry name" value="PGBD-like_sf"/>
</dbReference>
<dbReference type="AlphaFoldDB" id="A0AAU7JMU8"/>
<dbReference type="SUPFAM" id="SSF47090">
    <property type="entry name" value="PGBD-like"/>
    <property type="match status" value="1"/>
</dbReference>
<evidence type="ECO:0000256" key="1">
    <source>
        <dbReference type="SAM" id="Phobius"/>
    </source>
</evidence>
<dbReference type="Pfam" id="PF11860">
    <property type="entry name" value="Muramidase"/>
    <property type="match status" value="1"/>
</dbReference>
<proteinExistence type="predicted"/>
<dbReference type="RefSeq" id="WP_406858472.1">
    <property type="nucleotide sequence ID" value="NZ_CP157484.1"/>
</dbReference>
<name>A0AAU7JMU8_9HYPH</name>
<evidence type="ECO:0000259" key="2">
    <source>
        <dbReference type="Pfam" id="PF11860"/>
    </source>
</evidence>
<feature type="transmembrane region" description="Helical" evidence="1">
    <location>
        <begin position="373"/>
        <end position="396"/>
    </location>
</feature>
<accession>A0AAU7JMU8</accession>
<keyword evidence="1" id="KW-0472">Membrane</keyword>
<protein>
    <submittedName>
        <fullName evidence="3">N-acetylmuramidase family protein</fullName>
    </submittedName>
</protein>
<dbReference type="InterPro" id="IPR024408">
    <property type="entry name" value="Muramidase"/>
</dbReference>
<keyword evidence="1" id="KW-1133">Transmembrane helix</keyword>
<organism evidence="3">
    <name type="scientific">Alsobacter sp. KACC 23698</name>
    <dbReference type="NCBI Taxonomy" id="3149229"/>
    <lineage>
        <taxon>Bacteria</taxon>
        <taxon>Pseudomonadati</taxon>
        <taxon>Pseudomonadota</taxon>
        <taxon>Alphaproteobacteria</taxon>
        <taxon>Hyphomicrobiales</taxon>
        <taxon>Alsobacteraceae</taxon>
        <taxon>Alsobacter</taxon>
    </lineage>
</organism>
<sequence>MVQFTGQATRLTDSDIARAAELLGCDVPAIRAIIEIETRGSGFDRRGRLKALFEPHRFYAELGAGPKRAAAIKAGLAYPKWGQKPYPADSYARIVQALTIDETAALSATSWGLPQMMGSNCKLAGYATPQKMIAAFVDGEGAQLVAMAKFMKAAKLDGALRDLDWATFARGYNGPGYAKNGYHTKLAAAYDRFVEEFASAPATLVDLAGDAEDGDDDPGFHPVQDDEAGPSAVVAGVYPRAVIEAAQKQLCEMGYFDVGKIDGNAGGKTAGAVAGFMIDRGFGASGEINDDSLAEIGKAQAEGFRRPIAEARATASTKEVAAQVPAARRAWILQQWTRFTTWFMGGGAVTAFGASQTEQGKSFLGAFAHVPGYVWLAILFGGGFLAYRVVNLVLAAQVHDYQTGKRA</sequence>